<protein>
    <recommendedName>
        <fullName evidence="5">Phage tail tape measure protein</fullName>
    </recommendedName>
</protein>
<dbReference type="Gene3D" id="1.20.120.20">
    <property type="entry name" value="Apolipoprotein"/>
    <property type="match status" value="2"/>
</dbReference>
<accession>A0A4P6LVV4</accession>
<dbReference type="Gene3D" id="1.10.287.700">
    <property type="entry name" value="Helix hairpin bin"/>
    <property type="match status" value="1"/>
</dbReference>
<feature type="transmembrane region" description="Helical" evidence="2">
    <location>
        <begin position="424"/>
        <end position="444"/>
    </location>
</feature>
<sequence length="929" mass="101536">MELFKLFGTIAIKNSEANTAIDETTGKAESASGKVVTAFHKIGESAVENFKPKPINETKTAMERITDVASKQESELRTLKERYADLYIQYGKNSQEAKDCASEIDKLSQELKDNKTKLSEAHTEADKYDKSLDDISDSSESASGRIISAFKKIGGVVATVFAVDKIKEFGKSCVDAAADAEAASSQFTQVFGDLEGDAKKSLSGIADETGMLQNRMKGSYTQIAAFAKTTGMDTSDAMDLANRSMRAVADSAAFYDRSLEETTESLQSFLKGNYENDAALGLSSTETTRNAAANELYGKSFNELSEAQKQLTLLQMVEDANAASGALGQAARESDTWTNQVGNLKQAWTDFKALLGSNFLDTAVGAVKKLSGAIQTLTEGMPKVIKWFKEHETLITELGIALGTLTALVTAYKIQQALAAAGTTLWGAIAGAATTVTTALGTAFTFLTSPIGLVILAIGAVIAIGVLLYKNWDTVKEKCSELWSKLKEIWENIKNTVSDKVDAIKKAITEKWDAIKKTVSEKIEAIRKAVAEKFEAVKKKISDIFNSVKETVINVWETIKNAVQVAIMFIGEILSAGFQIITLPFRFIWENCKEYVFAAWEQIKSVVATALDNIKNGIEVIWNAIVGFLSPILETIKNTFSTIWEAIKTTVTNIVTAIHDWIAEKWNAIMTTISSVMDAISSTLSAIWEAIKAYIAGVVDAIKEKVTNVFNAVKDTVVNIFNAVKNKVSEIWNGIKDKVSNVIDGVKSTISDGMNSAKETAGNILDSIKDKFFSIFEKAKEIVSNAINNIKSFFDFDWGLPDFKLPHFSIDGEFSLNPPSIPHFNVDWYKDGGIMTGPTLFDYNPSTGGAKVGGEAGDEAILPLQGFYDRLNRMLDEKLSRVPLPVVTVPIQIQNDNYLGKRVVQSTLSEWVMEDILRKQNGKKVVKGK</sequence>
<dbReference type="InterPro" id="IPR016024">
    <property type="entry name" value="ARM-type_fold"/>
</dbReference>
<dbReference type="PANTHER" id="PTHR37813">
    <property type="entry name" value="FELS-2 PROPHAGE PROTEIN"/>
    <property type="match status" value="1"/>
</dbReference>
<dbReference type="SUPFAM" id="SSF48371">
    <property type="entry name" value="ARM repeat"/>
    <property type="match status" value="1"/>
</dbReference>
<keyword evidence="2" id="KW-0472">Membrane</keyword>
<proteinExistence type="predicted"/>
<keyword evidence="1" id="KW-0175">Coiled coil</keyword>
<keyword evidence="2" id="KW-1133">Transmembrane helix</keyword>
<dbReference type="EMBL" id="CP035945">
    <property type="protein sequence ID" value="QBE95223.1"/>
    <property type="molecule type" value="Genomic_DNA"/>
</dbReference>
<evidence type="ECO:0000313" key="4">
    <source>
        <dbReference type="Proteomes" id="UP000289794"/>
    </source>
</evidence>
<dbReference type="KEGG" id="bpro:PMF13cell1_00737"/>
<evidence type="ECO:0000256" key="1">
    <source>
        <dbReference type="SAM" id="Coils"/>
    </source>
</evidence>
<feature type="coiled-coil region" evidence="1">
    <location>
        <begin position="62"/>
        <end position="124"/>
    </location>
</feature>
<feature type="transmembrane region" description="Helical" evidence="2">
    <location>
        <begin position="394"/>
        <end position="412"/>
    </location>
</feature>
<evidence type="ECO:0000313" key="3">
    <source>
        <dbReference type="EMBL" id="QBE95223.1"/>
    </source>
</evidence>
<dbReference type="RefSeq" id="WP_130179837.1">
    <property type="nucleotide sequence ID" value="NZ_CP035945.1"/>
</dbReference>
<dbReference type="AlphaFoldDB" id="A0A4P6LVV4"/>
<evidence type="ECO:0000256" key="2">
    <source>
        <dbReference type="SAM" id="Phobius"/>
    </source>
</evidence>
<reference evidence="3 4" key="1">
    <citation type="submission" date="2019-01" db="EMBL/GenBank/DDBJ databases">
        <title>PMF-metabolizing Aryl O-demethylase.</title>
        <authorList>
            <person name="Kim M."/>
        </authorList>
    </citation>
    <scope>NUCLEOTIDE SEQUENCE [LARGE SCALE GENOMIC DNA]</scope>
    <source>
        <strain evidence="3 4">PMF1</strain>
    </source>
</reference>
<dbReference type="Proteomes" id="UP000289794">
    <property type="component" value="Chromosome"/>
</dbReference>
<gene>
    <name evidence="3" type="ORF">PMF13cell1_00737</name>
</gene>
<evidence type="ECO:0008006" key="5">
    <source>
        <dbReference type="Google" id="ProtNLM"/>
    </source>
</evidence>
<keyword evidence="2" id="KW-0812">Transmembrane</keyword>
<dbReference type="PANTHER" id="PTHR37813:SF1">
    <property type="entry name" value="FELS-2 PROPHAGE PROTEIN"/>
    <property type="match status" value="1"/>
</dbReference>
<name>A0A4P6LVV4_9FIRM</name>
<feature type="transmembrane region" description="Helical" evidence="2">
    <location>
        <begin position="450"/>
        <end position="469"/>
    </location>
</feature>
<organism evidence="3 4">
    <name type="scientific">Blautia producta</name>
    <dbReference type="NCBI Taxonomy" id="33035"/>
    <lineage>
        <taxon>Bacteria</taxon>
        <taxon>Bacillati</taxon>
        <taxon>Bacillota</taxon>
        <taxon>Clostridia</taxon>
        <taxon>Lachnospirales</taxon>
        <taxon>Lachnospiraceae</taxon>
        <taxon>Blautia</taxon>
    </lineage>
</organism>